<gene>
    <name evidence="2" type="ORF">BCR43DRAFT_565779</name>
</gene>
<name>A0A1X2H414_SYNRA</name>
<dbReference type="InParanoid" id="A0A1X2H414"/>
<reference evidence="2 3" key="1">
    <citation type="submission" date="2016-07" db="EMBL/GenBank/DDBJ databases">
        <title>Pervasive Adenine N6-methylation of Active Genes in Fungi.</title>
        <authorList>
            <consortium name="DOE Joint Genome Institute"/>
            <person name="Mondo S.J."/>
            <person name="Dannebaum R.O."/>
            <person name="Kuo R.C."/>
            <person name="Labutti K."/>
            <person name="Haridas S."/>
            <person name="Kuo A."/>
            <person name="Salamov A."/>
            <person name="Ahrendt S.R."/>
            <person name="Lipzen A."/>
            <person name="Sullivan W."/>
            <person name="Andreopoulos W.B."/>
            <person name="Clum A."/>
            <person name="Lindquist E."/>
            <person name="Daum C."/>
            <person name="Ramamoorthy G.K."/>
            <person name="Gryganskyi A."/>
            <person name="Culley D."/>
            <person name="Magnuson J.K."/>
            <person name="James T.Y."/>
            <person name="O'Malley M.A."/>
            <person name="Stajich J.E."/>
            <person name="Spatafora J.W."/>
            <person name="Visel A."/>
            <person name="Grigoriev I.V."/>
        </authorList>
    </citation>
    <scope>NUCLEOTIDE SEQUENCE [LARGE SCALE GENOMIC DNA]</scope>
    <source>
        <strain evidence="2 3">NRRL 2496</strain>
    </source>
</reference>
<proteinExistence type="predicted"/>
<protein>
    <submittedName>
        <fullName evidence="2">Uncharacterized protein</fullName>
    </submittedName>
</protein>
<feature type="compositionally biased region" description="Basic residues" evidence="1">
    <location>
        <begin position="428"/>
        <end position="438"/>
    </location>
</feature>
<dbReference type="Proteomes" id="UP000242180">
    <property type="component" value="Unassembled WGS sequence"/>
</dbReference>
<feature type="compositionally biased region" description="Basic residues" evidence="1">
    <location>
        <begin position="406"/>
        <end position="417"/>
    </location>
</feature>
<dbReference type="AlphaFoldDB" id="A0A1X2H414"/>
<sequence length="712" mass="81974">MVEAAHFREEFFYRKSDWSNKKGDPSLRKLCLKTVDEVCEKKLKEIISKTKPDERLGLKEVLLTRPKIPRGIFTETARLLKARMHPALLDKITLNGSWVRIFTGYELTHWRKLVDARFDQFYQHALKTPEEENEWMEIQRRKEKEHKRVFANTIPVKTLLRNDLQRQEVFLEVLGEIQLHISKDMSELSDAIRKIILHFAAKGLSCYNEQDQQHTSTELPIPVTTTTATATATAAAVPFCPLAFIPRKQQIRAPSPIPHSIRPLDGQRQRILELIQSSRAHRDFLSPVHCLHIYRRLFLTHKKKGTTPLQKEWDQIIQGLTLPEHKRALVRRVRTAEVAVIELSARCGEQWRKGNIFKQSLDSLCLILLQLHLSPDAEEQTYRANLLKKDDRLPSRGVEDDDGNPTHKRRDKSRRATKGPAESAVHTAPRHRKSKKSLKSIQDNQEDNLVEISNGGSKTSVHSFGVVHYSDNKDQHGSYDDRVTANEAGSIDDGIMWHQKQQRHQQVSETTQCRISVLKECLKTLVLAEDIDGPVTPDNIARIMPPLEICTKPEIDALCQLSNTLRPYSPRKTDIFHPLLTIPFVVLANTILKMAGYPQYVREISPSICADQYHPITLKWYSLYEIFCKRTFDLYSVQSDNGAKARSLSSAKDMEEELFYAFFDHDQIRKIGESSFGAIGEFRKRIVVDSKQNATLEYLIPAPVSKRRQKRR</sequence>
<evidence type="ECO:0000313" key="2">
    <source>
        <dbReference type="EMBL" id="ORY93152.1"/>
    </source>
</evidence>
<feature type="region of interest" description="Disordered" evidence="1">
    <location>
        <begin position="386"/>
        <end position="445"/>
    </location>
</feature>
<feature type="compositionally biased region" description="Basic and acidic residues" evidence="1">
    <location>
        <begin position="387"/>
        <end position="398"/>
    </location>
</feature>
<keyword evidence="3" id="KW-1185">Reference proteome</keyword>
<dbReference type="OrthoDB" id="2289268at2759"/>
<evidence type="ECO:0000313" key="3">
    <source>
        <dbReference type="Proteomes" id="UP000242180"/>
    </source>
</evidence>
<organism evidence="2 3">
    <name type="scientific">Syncephalastrum racemosum</name>
    <name type="common">Filamentous fungus</name>
    <dbReference type="NCBI Taxonomy" id="13706"/>
    <lineage>
        <taxon>Eukaryota</taxon>
        <taxon>Fungi</taxon>
        <taxon>Fungi incertae sedis</taxon>
        <taxon>Mucoromycota</taxon>
        <taxon>Mucoromycotina</taxon>
        <taxon>Mucoromycetes</taxon>
        <taxon>Mucorales</taxon>
        <taxon>Syncephalastraceae</taxon>
        <taxon>Syncephalastrum</taxon>
    </lineage>
</organism>
<accession>A0A1X2H414</accession>
<comment type="caution">
    <text evidence="2">The sequence shown here is derived from an EMBL/GenBank/DDBJ whole genome shotgun (WGS) entry which is preliminary data.</text>
</comment>
<dbReference type="EMBL" id="MCGN01000009">
    <property type="protein sequence ID" value="ORY93152.1"/>
    <property type="molecule type" value="Genomic_DNA"/>
</dbReference>
<dbReference type="STRING" id="13706.A0A1X2H414"/>
<evidence type="ECO:0000256" key="1">
    <source>
        <dbReference type="SAM" id="MobiDB-lite"/>
    </source>
</evidence>